<dbReference type="PROSITE" id="PS50853">
    <property type="entry name" value="FN3"/>
    <property type="match status" value="2"/>
</dbReference>
<keyword evidence="10" id="KW-1133">Transmembrane helix</keyword>
<evidence type="ECO:0000256" key="1">
    <source>
        <dbReference type="ARBA" id="ARBA00002219"/>
    </source>
</evidence>
<accession>A0AAD9N235</accession>
<keyword evidence="6" id="KW-0106">Calcium</keyword>
<dbReference type="GO" id="GO:0042806">
    <property type="term" value="F:fucose binding"/>
    <property type="evidence" value="ECO:0007669"/>
    <property type="project" value="UniProtKB-ARBA"/>
</dbReference>
<keyword evidence="10" id="KW-0812">Transmembrane</keyword>
<dbReference type="Pfam" id="PF22633">
    <property type="entry name" value="F5_F8_type_C_2"/>
    <property type="match status" value="1"/>
</dbReference>
<feature type="region of interest" description="Disordered" evidence="9">
    <location>
        <begin position="87"/>
        <end position="120"/>
    </location>
</feature>
<feature type="domain" description="Fibronectin type-III" evidence="11">
    <location>
        <begin position="462"/>
        <end position="558"/>
    </location>
</feature>
<dbReference type="PANTHER" id="PTHR45713:SF6">
    <property type="entry name" value="F5_8 TYPE C DOMAIN-CONTAINING PROTEIN"/>
    <property type="match status" value="1"/>
</dbReference>
<protein>
    <submittedName>
        <fullName evidence="13">Uncharacterized protein</fullName>
    </submittedName>
</protein>
<dbReference type="GO" id="GO:0046872">
    <property type="term" value="F:metal ion binding"/>
    <property type="evidence" value="ECO:0007669"/>
    <property type="project" value="UniProtKB-KW"/>
</dbReference>
<evidence type="ECO:0000256" key="3">
    <source>
        <dbReference type="ARBA" id="ARBA00011233"/>
    </source>
</evidence>
<dbReference type="GO" id="GO:0001868">
    <property type="term" value="P:regulation of complement activation, lectin pathway"/>
    <property type="evidence" value="ECO:0007669"/>
    <property type="project" value="UniProtKB-ARBA"/>
</dbReference>
<feature type="compositionally biased region" description="Polar residues" evidence="9">
    <location>
        <begin position="97"/>
        <end position="120"/>
    </location>
</feature>
<evidence type="ECO:0000256" key="9">
    <source>
        <dbReference type="SAM" id="MobiDB-lite"/>
    </source>
</evidence>
<dbReference type="InterPro" id="IPR035976">
    <property type="entry name" value="Sushi/SCR/CCP_sf"/>
</dbReference>
<dbReference type="SUPFAM" id="SSF49265">
    <property type="entry name" value="Fibronectin type III"/>
    <property type="match status" value="1"/>
</dbReference>
<evidence type="ECO:0000256" key="4">
    <source>
        <dbReference type="ARBA" id="ARBA00022723"/>
    </source>
</evidence>
<organism evidence="13 14">
    <name type="scientific">Ridgeia piscesae</name>
    <name type="common">Tubeworm</name>
    <dbReference type="NCBI Taxonomy" id="27915"/>
    <lineage>
        <taxon>Eukaryota</taxon>
        <taxon>Metazoa</taxon>
        <taxon>Spiralia</taxon>
        <taxon>Lophotrochozoa</taxon>
        <taxon>Annelida</taxon>
        <taxon>Polychaeta</taxon>
        <taxon>Sedentaria</taxon>
        <taxon>Canalipalpata</taxon>
        <taxon>Sabellida</taxon>
        <taxon>Siboglinidae</taxon>
        <taxon>Ridgeia</taxon>
    </lineage>
</organism>
<dbReference type="CDD" id="cd00033">
    <property type="entry name" value="CCP"/>
    <property type="match status" value="3"/>
</dbReference>
<keyword evidence="4" id="KW-0479">Metal-binding</keyword>
<dbReference type="AlphaFoldDB" id="A0AAD9N235"/>
<sequence>MHWTLPRSVAAINISDKYVNIPSFGDHLSSSTISKTPLPTTPVCRLCLVSFFLLSSYLGPTFERLSEKESTKELVVGSRGRRRVKGLVSSPVAAPTAATQPLSEKQRPQNRTLGDTTRGNVAYNKSATQSILDWGGTFTAGRAVDGDTNPSMAAGHCANPDTDWGKNAWWMVDLKDTYNFSRVIIYNRDSGSDGNTNKRLDKFILSVGNTRERTTHKQCASHYGRVPAAGIVESQCRAIARYVSFRRDGGPDSYATGLCEVVVIGHRHITCSNCPSTSTCNDVIGCNRCHPGKQQPDCTKDCEPGTYGKNCEEDCGHCKEGKPCDITDGHCTTGCETWYTSDICKTYISTPRLASSDKPDVDRISSSSVTMRWPSARNITSGLETHYYYTVWVKAEGGSYKDMSKQPHTSSTDRFESHITGLQFNTRYSVKVEPYRQQNELSEAGTSTGVTTFKTLCIDIPTIKNVTVSTQTGSNKGSIDVVWKELKNSGCDDIVAVVIYYKRQSSTTWKKVPINEVTDTKVTLQSVSYDEYDVKLTATNNENITSTSSIVTANFLPKLTCGQPPEVSHATVKTTGSGYMDKATYTCATGYQSDGQQHVLVCTKNATWEGDKIECTELTCGQPPEVSHAMVNTTGLGYMDKATYTCATGYQSDGQQHVLVCSRNAKWEGDKITCTELTCGEPPEVSHAMVKTTGSRYMDKATYTCATGYQSDGQQHVLVCSTNAKWEGNKITCTEIASTTTRANDGGQDKAKNAAPPASTSGITIIIAVLAVTFVVIVACIIAVFVAIR</sequence>
<gene>
    <name evidence="13" type="ORF">NP493_2498g00001</name>
</gene>
<comment type="subunit">
    <text evidence="3">Homotrimer.</text>
</comment>
<keyword evidence="7" id="KW-1015">Disulfide bond</keyword>
<keyword evidence="8" id="KW-0768">Sushi</keyword>
<dbReference type="Gene3D" id="2.60.40.10">
    <property type="entry name" value="Immunoglobulins"/>
    <property type="match status" value="2"/>
</dbReference>
<keyword evidence="10" id="KW-0472">Membrane</keyword>
<dbReference type="Pfam" id="PF00084">
    <property type="entry name" value="Sushi"/>
    <property type="match status" value="3"/>
</dbReference>
<dbReference type="Gene3D" id="2.60.120.260">
    <property type="entry name" value="Galactose-binding domain-like"/>
    <property type="match status" value="1"/>
</dbReference>
<evidence type="ECO:0000256" key="8">
    <source>
        <dbReference type="PROSITE-ProRule" id="PRU00302"/>
    </source>
</evidence>
<dbReference type="Proteomes" id="UP001209878">
    <property type="component" value="Unassembled WGS sequence"/>
</dbReference>
<dbReference type="InterPro" id="IPR013783">
    <property type="entry name" value="Ig-like_fold"/>
</dbReference>
<dbReference type="PROSITE" id="PS50923">
    <property type="entry name" value="SUSHI"/>
    <property type="match status" value="3"/>
</dbReference>
<dbReference type="CDD" id="cd00063">
    <property type="entry name" value="FN3"/>
    <property type="match status" value="2"/>
</dbReference>
<dbReference type="Gene3D" id="2.10.70.10">
    <property type="entry name" value="Complement Module, domain 1"/>
    <property type="match status" value="3"/>
</dbReference>
<feature type="domain" description="Sushi" evidence="12">
    <location>
        <begin position="618"/>
        <end position="676"/>
    </location>
</feature>
<evidence type="ECO:0000259" key="12">
    <source>
        <dbReference type="PROSITE" id="PS50923"/>
    </source>
</evidence>
<dbReference type="InterPro" id="IPR000436">
    <property type="entry name" value="Sushi_SCR_CCP_dom"/>
</dbReference>
<dbReference type="SUPFAM" id="SSF49785">
    <property type="entry name" value="Galactose-binding domain-like"/>
    <property type="match status" value="1"/>
</dbReference>
<dbReference type="SMART" id="SM00032">
    <property type="entry name" value="CCP"/>
    <property type="match status" value="3"/>
</dbReference>
<evidence type="ECO:0000256" key="7">
    <source>
        <dbReference type="ARBA" id="ARBA00023157"/>
    </source>
</evidence>
<comment type="caution">
    <text evidence="8">Lacks conserved residue(s) required for the propagation of feature annotation.</text>
</comment>
<keyword evidence="5" id="KW-0430">Lectin</keyword>
<evidence type="ECO:0000256" key="5">
    <source>
        <dbReference type="ARBA" id="ARBA00022734"/>
    </source>
</evidence>
<evidence type="ECO:0000256" key="2">
    <source>
        <dbReference type="ARBA" id="ARBA00010147"/>
    </source>
</evidence>
<comment type="function">
    <text evidence="1">Acts as a defensive agent. Recognizes blood group fucosylated oligosaccharides including A, B, H and Lewis B-type antigens. Does not recognize Lewis A antigen and has low affinity for monovalent haptens.</text>
</comment>
<dbReference type="InterPro" id="IPR036116">
    <property type="entry name" value="FN3_sf"/>
</dbReference>
<dbReference type="InterPro" id="IPR003961">
    <property type="entry name" value="FN3_dom"/>
</dbReference>
<dbReference type="SUPFAM" id="SSF57535">
    <property type="entry name" value="Complement control module/SCR domain"/>
    <property type="match status" value="3"/>
</dbReference>
<comment type="similarity">
    <text evidence="2">Belongs to the fucolectin family.</text>
</comment>
<name>A0AAD9N235_RIDPI</name>
<feature type="domain" description="Fibronectin type-III" evidence="11">
    <location>
        <begin position="355"/>
        <end position="455"/>
    </location>
</feature>
<feature type="transmembrane region" description="Helical" evidence="10">
    <location>
        <begin position="763"/>
        <end position="788"/>
    </location>
</feature>
<dbReference type="SMART" id="SM00060">
    <property type="entry name" value="FN3"/>
    <property type="match status" value="2"/>
</dbReference>
<evidence type="ECO:0000256" key="10">
    <source>
        <dbReference type="SAM" id="Phobius"/>
    </source>
</evidence>
<evidence type="ECO:0000313" key="14">
    <source>
        <dbReference type="Proteomes" id="UP001209878"/>
    </source>
</evidence>
<feature type="domain" description="Sushi" evidence="12">
    <location>
        <begin position="677"/>
        <end position="735"/>
    </location>
</feature>
<evidence type="ECO:0000259" key="11">
    <source>
        <dbReference type="PROSITE" id="PS50853"/>
    </source>
</evidence>
<dbReference type="InterPro" id="IPR008979">
    <property type="entry name" value="Galactose-bd-like_sf"/>
</dbReference>
<dbReference type="EMBL" id="JAODUO010002489">
    <property type="protein sequence ID" value="KAK2152231.1"/>
    <property type="molecule type" value="Genomic_DNA"/>
</dbReference>
<feature type="domain" description="Sushi" evidence="12">
    <location>
        <begin position="559"/>
        <end position="617"/>
    </location>
</feature>
<reference evidence="13" key="1">
    <citation type="journal article" date="2023" name="Mol. Biol. Evol.">
        <title>Third-Generation Sequencing Reveals the Adaptive Role of the Epigenome in Three Deep-Sea Polychaetes.</title>
        <authorList>
            <person name="Perez M."/>
            <person name="Aroh O."/>
            <person name="Sun Y."/>
            <person name="Lan Y."/>
            <person name="Juniper S.K."/>
            <person name="Young C.R."/>
            <person name="Angers B."/>
            <person name="Qian P.Y."/>
        </authorList>
    </citation>
    <scope>NUCLEOTIDE SEQUENCE</scope>
    <source>
        <strain evidence="13">R07B-5</strain>
    </source>
</reference>
<dbReference type="InterPro" id="IPR006585">
    <property type="entry name" value="FTP1"/>
</dbReference>
<dbReference type="PANTHER" id="PTHR45713">
    <property type="entry name" value="FTP DOMAIN-CONTAINING PROTEIN"/>
    <property type="match status" value="1"/>
</dbReference>
<evidence type="ECO:0000256" key="6">
    <source>
        <dbReference type="ARBA" id="ARBA00022837"/>
    </source>
</evidence>
<dbReference type="InterPro" id="IPR051941">
    <property type="entry name" value="BG_Antigen-Binding_Lectin"/>
</dbReference>
<dbReference type="SMART" id="SM00607">
    <property type="entry name" value="FTP"/>
    <property type="match status" value="1"/>
</dbReference>
<keyword evidence="14" id="KW-1185">Reference proteome</keyword>
<dbReference type="GO" id="GO:0010185">
    <property type="term" value="P:regulation of cellular defense response"/>
    <property type="evidence" value="ECO:0007669"/>
    <property type="project" value="UniProtKB-ARBA"/>
</dbReference>
<proteinExistence type="inferred from homology"/>
<evidence type="ECO:0000313" key="13">
    <source>
        <dbReference type="EMBL" id="KAK2152231.1"/>
    </source>
</evidence>
<comment type="caution">
    <text evidence="13">The sequence shown here is derived from an EMBL/GenBank/DDBJ whole genome shotgun (WGS) entry which is preliminary data.</text>
</comment>